<dbReference type="GO" id="GO:0005310">
    <property type="term" value="F:dicarboxylic acid transmembrane transporter activity"/>
    <property type="evidence" value="ECO:0007669"/>
    <property type="project" value="UniProtKB-ARBA"/>
</dbReference>
<feature type="transmembrane region" description="Helical" evidence="6">
    <location>
        <begin position="42"/>
        <end position="75"/>
    </location>
</feature>
<gene>
    <name evidence="7" type="ORF">CUNI_LOCUS3782</name>
</gene>
<dbReference type="Pfam" id="PF00939">
    <property type="entry name" value="Na_sulph_symp"/>
    <property type="match status" value="1"/>
</dbReference>
<dbReference type="PANTHER" id="PTHR10283">
    <property type="entry name" value="SOLUTE CARRIER FAMILY 13 MEMBER"/>
    <property type="match status" value="1"/>
</dbReference>
<dbReference type="GO" id="GO:0015556">
    <property type="term" value="F:C4-dicarboxylate transmembrane transporter activity"/>
    <property type="evidence" value="ECO:0007669"/>
    <property type="project" value="UniProtKB-ARBA"/>
</dbReference>
<dbReference type="EMBL" id="CAJHNH020000516">
    <property type="protein sequence ID" value="CAG5118224.1"/>
    <property type="molecule type" value="Genomic_DNA"/>
</dbReference>
<keyword evidence="8" id="KW-1185">Reference proteome</keyword>
<dbReference type="OrthoDB" id="6493944at2759"/>
<evidence type="ECO:0000313" key="8">
    <source>
        <dbReference type="Proteomes" id="UP000678393"/>
    </source>
</evidence>
<evidence type="ECO:0000256" key="2">
    <source>
        <dbReference type="ARBA" id="ARBA00006772"/>
    </source>
</evidence>
<keyword evidence="5 6" id="KW-0472">Membrane</keyword>
<keyword evidence="3 6" id="KW-0812">Transmembrane</keyword>
<accession>A0A8S3YMN0</accession>
<evidence type="ECO:0000256" key="5">
    <source>
        <dbReference type="ARBA" id="ARBA00023136"/>
    </source>
</evidence>
<feature type="transmembrane region" description="Helical" evidence="6">
    <location>
        <begin position="12"/>
        <end position="30"/>
    </location>
</feature>
<dbReference type="GO" id="GO:0005886">
    <property type="term" value="C:plasma membrane"/>
    <property type="evidence" value="ECO:0007669"/>
    <property type="project" value="TreeGrafter"/>
</dbReference>
<name>A0A8S3YMN0_9EUPU</name>
<comment type="caution">
    <text evidence="7">The sequence shown here is derived from an EMBL/GenBank/DDBJ whole genome shotgun (WGS) entry which is preliminary data.</text>
</comment>
<organism evidence="7 8">
    <name type="scientific">Candidula unifasciata</name>
    <dbReference type="NCBI Taxonomy" id="100452"/>
    <lineage>
        <taxon>Eukaryota</taxon>
        <taxon>Metazoa</taxon>
        <taxon>Spiralia</taxon>
        <taxon>Lophotrochozoa</taxon>
        <taxon>Mollusca</taxon>
        <taxon>Gastropoda</taxon>
        <taxon>Heterobranchia</taxon>
        <taxon>Euthyneura</taxon>
        <taxon>Panpulmonata</taxon>
        <taxon>Eupulmonata</taxon>
        <taxon>Stylommatophora</taxon>
        <taxon>Helicina</taxon>
        <taxon>Helicoidea</taxon>
        <taxon>Geomitridae</taxon>
        <taxon>Candidula</taxon>
    </lineage>
</organism>
<evidence type="ECO:0000256" key="6">
    <source>
        <dbReference type="SAM" id="Phobius"/>
    </source>
</evidence>
<dbReference type="Proteomes" id="UP000678393">
    <property type="component" value="Unassembled WGS sequence"/>
</dbReference>
<evidence type="ECO:0000256" key="4">
    <source>
        <dbReference type="ARBA" id="ARBA00022989"/>
    </source>
</evidence>
<protein>
    <submittedName>
        <fullName evidence="7">Uncharacterized protein</fullName>
    </submittedName>
</protein>
<evidence type="ECO:0000313" key="7">
    <source>
        <dbReference type="EMBL" id="CAG5118224.1"/>
    </source>
</evidence>
<evidence type="ECO:0000256" key="3">
    <source>
        <dbReference type="ARBA" id="ARBA00022692"/>
    </source>
</evidence>
<comment type="subcellular location">
    <subcellularLocation>
        <location evidence="1">Membrane</location>
        <topology evidence="1">Multi-pass membrane protein</topology>
    </subcellularLocation>
</comment>
<dbReference type="AlphaFoldDB" id="A0A8S3YMN0"/>
<evidence type="ECO:0000256" key="1">
    <source>
        <dbReference type="ARBA" id="ARBA00004141"/>
    </source>
</evidence>
<reference evidence="7" key="1">
    <citation type="submission" date="2021-04" db="EMBL/GenBank/DDBJ databases">
        <authorList>
            <consortium name="Molecular Ecology Group"/>
        </authorList>
    </citation>
    <scope>NUCLEOTIDE SEQUENCE</scope>
</reference>
<proteinExistence type="inferred from homology"/>
<sequence>MKLVASVKASWQTLVVLLTPIALCPLVFPFSDTSLESRCACLMVLMAVFWITESLPLPLTSLLPIALCPLLGIASSKQMCAVYFAETTFLVLGGFIVAIAIEECQLHKRLALKILIIMGVEPRRLMLGVMLTTAFLSMWISNTATTAMMLTITRALLLKLLTAYKATQRRLTLDT</sequence>
<dbReference type="PANTHER" id="PTHR10283:SF82">
    <property type="entry name" value="SOLUTE CARRIER FAMILY 13 MEMBER 2"/>
    <property type="match status" value="1"/>
</dbReference>
<feature type="transmembrane region" description="Helical" evidence="6">
    <location>
        <begin position="81"/>
        <end position="101"/>
    </location>
</feature>
<dbReference type="InterPro" id="IPR001898">
    <property type="entry name" value="SLC13A/DASS"/>
</dbReference>
<keyword evidence="4 6" id="KW-1133">Transmembrane helix</keyword>
<comment type="similarity">
    <text evidence="2">Belongs to the SLC13A/DASS transporter (TC 2.A.47) family. NADC subfamily.</text>
</comment>
<feature type="transmembrane region" description="Helical" evidence="6">
    <location>
        <begin position="146"/>
        <end position="164"/>
    </location>
</feature>
<feature type="non-terminal residue" evidence="7">
    <location>
        <position position="1"/>
    </location>
</feature>